<dbReference type="SUPFAM" id="SSF52777">
    <property type="entry name" value="CoA-dependent acyltransferases"/>
    <property type="match status" value="1"/>
</dbReference>
<protein>
    <recommendedName>
        <fullName evidence="1">2-oxoacid dehydrogenase acyltransferase catalytic domain-containing protein</fullName>
    </recommendedName>
</protein>
<gene>
    <name evidence="2" type="ORF">SLEP1_g40926</name>
</gene>
<dbReference type="InterPro" id="IPR045257">
    <property type="entry name" value="E2/Pdx1"/>
</dbReference>
<dbReference type="GO" id="GO:0009534">
    <property type="term" value="C:chloroplast thylakoid"/>
    <property type="evidence" value="ECO:0007669"/>
    <property type="project" value="TreeGrafter"/>
</dbReference>
<dbReference type="EMBL" id="BPVZ01000095">
    <property type="protein sequence ID" value="GKV32311.1"/>
    <property type="molecule type" value="Genomic_DNA"/>
</dbReference>
<feature type="domain" description="2-oxoacid dehydrogenase acyltransferase catalytic" evidence="1">
    <location>
        <begin position="1"/>
        <end position="76"/>
    </location>
</feature>
<dbReference type="GO" id="GO:0045254">
    <property type="term" value="C:pyruvate dehydrogenase complex"/>
    <property type="evidence" value="ECO:0007669"/>
    <property type="project" value="InterPro"/>
</dbReference>
<comment type="caution">
    <text evidence="2">The sequence shown here is derived from an EMBL/GenBank/DDBJ whole genome shotgun (WGS) entry which is preliminary data.</text>
</comment>
<dbReference type="GO" id="GO:0009941">
    <property type="term" value="C:chloroplast envelope"/>
    <property type="evidence" value="ECO:0007669"/>
    <property type="project" value="TreeGrafter"/>
</dbReference>
<reference evidence="2 3" key="1">
    <citation type="journal article" date="2021" name="Commun. Biol.">
        <title>The genome of Shorea leprosula (Dipterocarpaceae) highlights the ecological relevance of drought in aseasonal tropical rainforests.</title>
        <authorList>
            <person name="Ng K.K.S."/>
            <person name="Kobayashi M.J."/>
            <person name="Fawcett J.A."/>
            <person name="Hatakeyama M."/>
            <person name="Paape T."/>
            <person name="Ng C.H."/>
            <person name="Ang C.C."/>
            <person name="Tnah L.H."/>
            <person name="Lee C.T."/>
            <person name="Nishiyama T."/>
            <person name="Sese J."/>
            <person name="O'Brien M.J."/>
            <person name="Copetti D."/>
            <person name="Mohd Noor M.I."/>
            <person name="Ong R.C."/>
            <person name="Putra M."/>
            <person name="Sireger I.Z."/>
            <person name="Indrioko S."/>
            <person name="Kosugi Y."/>
            <person name="Izuno A."/>
            <person name="Isagi Y."/>
            <person name="Lee S.L."/>
            <person name="Shimizu K.K."/>
        </authorList>
    </citation>
    <scope>NUCLEOTIDE SEQUENCE [LARGE SCALE GENOMIC DNA]</scope>
    <source>
        <strain evidence="2">214</strain>
    </source>
</reference>
<proteinExistence type="predicted"/>
<keyword evidence="3" id="KW-1185">Reference proteome</keyword>
<evidence type="ECO:0000313" key="3">
    <source>
        <dbReference type="Proteomes" id="UP001054252"/>
    </source>
</evidence>
<dbReference type="InterPro" id="IPR001078">
    <property type="entry name" value="2-oxoacid_DH_actylTfrase"/>
</dbReference>
<dbReference type="PANTHER" id="PTHR23151">
    <property type="entry name" value="DIHYDROLIPOAMIDE ACETYL/SUCCINYL-TRANSFERASE-RELATED"/>
    <property type="match status" value="1"/>
</dbReference>
<accession>A0AAV5L4Y5</accession>
<evidence type="ECO:0000259" key="1">
    <source>
        <dbReference type="Pfam" id="PF00198"/>
    </source>
</evidence>
<dbReference type="Pfam" id="PF00198">
    <property type="entry name" value="2-oxoacid_dh"/>
    <property type="match status" value="1"/>
</dbReference>
<organism evidence="2 3">
    <name type="scientific">Rubroshorea leprosula</name>
    <dbReference type="NCBI Taxonomy" id="152421"/>
    <lineage>
        <taxon>Eukaryota</taxon>
        <taxon>Viridiplantae</taxon>
        <taxon>Streptophyta</taxon>
        <taxon>Embryophyta</taxon>
        <taxon>Tracheophyta</taxon>
        <taxon>Spermatophyta</taxon>
        <taxon>Magnoliopsida</taxon>
        <taxon>eudicotyledons</taxon>
        <taxon>Gunneridae</taxon>
        <taxon>Pentapetalae</taxon>
        <taxon>rosids</taxon>
        <taxon>malvids</taxon>
        <taxon>Malvales</taxon>
        <taxon>Dipterocarpaceae</taxon>
        <taxon>Rubroshorea</taxon>
    </lineage>
</organism>
<dbReference type="Proteomes" id="UP001054252">
    <property type="component" value="Unassembled WGS sequence"/>
</dbReference>
<dbReference type="PANTHER" id="PTHR23151:SF75">
    <property type="entry name" value="DIHYDROLIPOYLLYSINE-RESIDUE ACETYLTRANSFERASE COMPONENT 5 OF PYRUVATE DEHYDROGENASE COMPLEX, CHLOROPLASTIC"/>
    <property type="match status" value="1"/>
</dbReference>
<dbReference type="InterPro" id="IPR023213">
    <property type="entry name" value="CAT-like_dom_sf"/>
</dbReference>
<dbReference type="GO" id="GO:0004742">
    <property type="term" value="F:dihydrolipoyllysine-residue acetyltransferase activity"/>
    <property type="evidence" value="ECO:0007669"/>
    <property type="project" value="TreeGrafter"/>
</dbReference>
<name>A0AAV5L4Y5_9ROSI</name>
<sequence length="77" mass="8379">MFGADRFDAILPPGTGAIMAIGASYPTVVATKDCRIGMKKQMQVNVTADHHVIYRADLASFLQTLSKIIEDPKDLTL</sequence>
<dbReference type="Gene3D" id="3.30.559.10">
    <property type="entry name" value="Chloramphenicol acetyltransferase-like domain"/>
    <property type="match status" value="1"/>
</dbReference>
<dbReference type="AlphaFoldDB" id="A0AAV5L4Y5"/>
<evidence type="ECO:0000313" key="2">
    <source>
        <dbReference type="EMBL" id="GKV32311.1"/>
    </source>
</evidence>
<dbReference type="GO" id="GO:0006086">
    <property type="term" value="P:pyruvate decarboxylation to acetyl-CoA"/>
    <property type="evidence" value="ECO:0007669"/>
    <property type="project" value="InterPro"/>
</dbReference>